<evidence type="ECO:0000259" key="11">
    <source>
        <dbReference type="PROSITE" id="PS50111"/>
    </source>
</evidence>
<dbReference type="SMART" id="SM00283">
    <property type="entry name" value="MA"/>
    <property type="match status" value="1"/>
</dbReference>
<evidence type="ECO:0000256" key="1">
    <source>
        <dbReference type="ARBA" id="ARBA00004651"/>
    </source>
</evidence>
<dbReference type="PROSITE" id="PS50111">
    <property type="entry name" value="CHEMOTAXIS_TRANSDUC_2"/>
    <property type="match status" value="1"/>
</dbReference>
<dbReference type="EMBL" id="QKLW01000005">
    <property type="protein sequence ID" value="PYF80975.1"/>
    <property type="molecule type" value="Genomic_DNA"/>
</dbReference>
<evidence type="ECO:0000259" key="12">
    <source>
        <dbReference type="PROSITE" id="PS50885"/>
    </source>
</evidence>
<keyword evidence="5 10" id="KW-0472">Membrane</keyword>
<evidence type="ECO:0000256" key="6">
    <source>
        <dbReference type="ARBA" id="ARBA00023224"/>
    </source>
</evidence>
<dbReference type="InterPro" id="IPR033480">
    <property type="entry name" value="sCache_2"/>
</dbReference>
<evidence type="ECO:0000256" key="5">
    <source>
        <dbReference type="ARBA" id="ARBA00023136"/>
    </source>
</evidence>
<evidence type="ECO:0000256" key="8">
    <source>
        <dbReference type="PROSITE-ProRule" id="PRU00284"/>
    </source>
</evidence>
<dbReference type="InterPro" id="IPR003660">
    <property type="entry name" value="HAMP_dom"/>
</dbReference>
<dbReference type="PRINTS" id="PR00260">
    <property type="entry name" value="CHEMTRNSDUCR"/>
</dbReference>
<keyword evidence="6 8" id="KW-0807">Transducer</keyword>
<evidence type="ECO:0000256" key="9">
    <source>
        <dbReference type="SAM" id="Coils"/>
    </source>
</evidence>
<dbReference type="SMART" id="SM01049">
    <property type="entry name" value="Cache_2"/>
    <property type="match status" value="1"/>
</dbReference>
<evidence type="ECO:0000256" key="7">
    <source>
        <dbReference type="ARBA" id="ARBA00029447"/>
    </source>
</evidence>
<evidence type="ECO:0000256" key="3">
    <source>
        <dbReference type="ARBA" id="ARBA00022692"/>
    </source>
</evidence>
<keyword evidence="3 10" id="KW-0812">Transmembrane</keyword>
<dbReference type="PROSITE" id="PS50885">
    <property type="entry name" value="HAMP"/>
    <property type="match status" value="1"/>
</dbReference>
<dbReference type="AlphaFoldDB" id="A0A318V429"/>
<dbReference type="InterPro" id="IPR004090">
    <property type="entry name" value="Chemotax_Me-accpt_rcpt"/>
</dbReference>
<feature type="transmembrane region" description="Helical" evidence="10">
    <location>
        <begin position="12"/>
        <end position="32"/>
    </location>
</feature>
<evidence type="ECO:0000313" key="13">
    <source>
        <dbReference type="EMBL" id="PYF80975.1"/>
    </source>
</evidence>
<name>A0A318V429_9GAMM</name>
<dbReference type="GO" id="GO:0004888">
    <property type="term" value="F:transmembrane signaling receptor activity"/>
    <property type="evidence" value="ECO:0007669"/>
    <property type="project" value="InterPro"/>
</dbReference>
<reference evidence="13 14" key="1">
    <citation type="submission" date="2018-06" db="EMBL/GenBank/DDBJ databases">
        <title>Genomic Encyclopedia of Type Strains, Phase III (KMG-III): the genomes of soil and plant-associated and newly described type strains.</title>
        <authorList>
            <person name="Whitman W."/>
        </authorList>
    </citation>
    <scope>NUCLEOTIDE SEQUENCE [LARGE SCALE GENOMIC DNA]</scope>
    <source>
        <strain evidence="13 14">CECT 7730</strain>
    </source>
</reference>
<sequence length="540" mass="59285">MNLSSIKVSYKLWALISALVMLLVIFSAIAYSELHSELLNARQLQVKEQVDNAYSLVEYYGDQASIIGEEQAKKSALAAIAALRFGKDGYFWVNDMNAKLLMHPFKPEITGKDMSTVTDVNGFHHWQEMVSVVQKKGEGYVHYAYKGPQVSQPEDKVSYVKGYKPWGWVIGSGVLFSDVKTIFWSAAQKSAAIEFILILLALLASVTIVRNITRPLKSVTEHLQHISDGDLTKQLDMQRGDEIGILANAANHVSVSLNDTLLEVDHAITELQAVCVQMQSNSLHTKEGMDHQFQEVEMLATAMNEMSYSIRDVAQHAKDTAEATQTVQNITRQSSQDLDATNADIQSLTKNIEGANDVIIKLLEQTGDIDSVLGVIGDISEQTNLLALNAAIEAARAGELGRGFAVVADEVRSLASRTQGSTVEIRTIIEKLQHQSKEASTSMAASTAQAERGADIMHDAAEKLKNMLGQVDDVSVRSHQIASAAEQQGTVAEEMNHNIMGIREVSEKVLEDSQQVSEGSTMIAKMTDDLSKKIKQFQFS</sequence>
<dbReference type="GO" id="GO:0006935">
    <property type="term" value="P:chemotaxis"/>
    <property type="evidence" value="ECO:0007669"/>
    <property type="project" value="InterPro"/>
</dbReference>
<dbReference type="PANTHER" id="PTHR32089">
    <property type="entry name" value="METHYL-ACCEPTING CHEMOTAXIS PROTEIN MCPB"/>
    <property type="match status" value="1"/>
</dbReference>
<dbReference type="RefSeq" id="WP_110575793.1">
    <property type="nucleotide sequence ID" value="NZ_QKLW01000005.1"/>
</dbReference>
<protein>
    <submittedName>
        <fullName evidence="13">Methyl-accepting chemotaxis sensory transducer with Cache sensor</fullName>
    </submittedName>
</protein>
<keyword evidence="4 10" id="KW-1133">Transmembrane helix</keyword>
<dbReference type="Pfam" id="PF17200">
    <property type="entry name" value="sCache_2"/>
    <property type="match status" value="1"/>
</dbReference>
<evidence type="ECO:0000256" key="4">
    <source>
        <dbReference type="ARBA" id="ARBA00022989"/>
    </source>
</evidence>
<feature type="coiled-coil region" evidence="9">
    <location>
        <begin position="338"/>
        <end position="365"/>
    </location>
</feature>
<dbReference type="SUPFAM" id="SSF58104">
    <property type="entry name" value="Methyl-accepting chemotaxis protein (MCP) signaling domain"/>
    <property type="match status" value="1"/>
</dbReference>
<keyword evidence="2" id="KW-1003">Cell membrane</keyword>
<dbReference type="CDD" id="cd11386">
    <property type="entry name" value="MCP_signal"/>
    <property type="match status" value="1"/>
</dbReference>
<dbReference type="GO" id="GO:0005886">
    <property type="term" value="C:plasma membrane"/>
    <property type="evidence" value="ECO:0007669"/>
    <property type="project" value="UniProtKB-SubCell"/>
</dbReference>
<keyword evidence="14" id="KW-1185">Reference proteome</keyword>
<comment type="caution">
    <text evidence="13">The sequence shown here is derived from an EMBL/GenBank/DDBJ whole genome shotgun (WGS) entry which is preliminary data.</text>
</comment>
<dbReference type="FunFam" id="1.10.287.950:FF:000001">
    <property type="entry name" value="Methyl-accepting chemotaxis sensory transducer"/>
    <property type="match status" value="1"/>
</dbReference>
<proteinExistence type="inferred from homology"/>
<evidence type="ECO:0000256" key="2">
    <source>
        <dbReference type="ARBA" id="ARBA00022475"/>
    </source>
</evidence>
<evidence type="ECO:0000256" key="10">
    <source>
        <dbReference type="SAM" id="Phobius"/>
    </source>
</evidence>
<dbReference type="Proteomes" id="UP000247551">
    <property type="component" value="Unassembled WGS sequence"/>
</dbReference>
<keyword evidence="9" id="KW-0175">Coiled coil</keyword>
<dbReference type="InterPro" id="IPR004089">
    <property type="entry name" value="MCPsignal_dom"/>
</dbReference>
<dbReference type="CDD" id="cd06225">
    <property type="entry name" value="HAMP"/>
    <property type="match status" value="1"/>
</dbReference>
<dbReference type="Pfam" id="PF00672">
    <property type="entry name" value="HAMP"/>
    <property type="match status" value="1"/>
</dbReference>
<gene>
    <name evidence="13" type="ORF">DFP75_10565</name>
</gene>
<dbReference type="Gene3D" id="3.30.450.20">
    <property type="entry name" value="PAS domain"/>
    <property type="match status" value="1"/>
</dbReference>
<dbReference type="SMART" id="SM00304">
    <property type="entry name" value="HAMP"/>
    <property type="match status" value="1"/>
</dbReference>
<feature type="domain" description="Methyl-accepting transducer" evidence="11">
    <location>
        <begin position="267"/>
        <end position="503"/>
    </location>
</feature>
<organism evidence="13 14">
    <name type="scientific">Marinomonas alcarazii</name>
    <dbReference type="NCBI Taxonomy" id="491949"/>
    <lineage>
        <taxon>Bacteria</taxon>
        <taxon>Pseudomonadati</taxon>
        <taxon>Pseudomonadota</taxon>
        <taxon>Gammaproteobacteria</taxon>
        <taxon>Oceanospirillales</taxon>
        <taxon>Oceanospirillaceae</taxon>
        <taxon>Marinomonas</taxon>
    </lineage>
</organism>
<accession>A0A318V429</accession>
<evidence type="ECO:0000313" key="14">
    <source>
        <dbReference type="Proteomes" id="UP000247551"/>
    </source>
</evidence>
<feature type="domain" description="HAMP" evidence="12">
    <location>
        <begin position="210"/>
        <end position="262"/>
    </location>
</feature>
<dbReference type="GO" id="GO:0007165">
    <property type="term" value="P:signal transduction"/>
    <property type="evidence" value="ECO:0007669"/>
    <property type="project" value="UniProtKB-KW"/>
</dbReference>
<dbReference type="Pfam" id="PF00015">
    <property type="entry name" value="MCPsignal"/>
    <property type="match status" value="1"/>
</dbReference>
<comment type="similarity">
    <text evidence="7">Belongs to the methyl-accepting chemotaxis (MCP) protein family.</text>
</comment>
<dbReference type="PANTHER" id="PTHR32089:SF120">
    <property type="entry name" value="METHYL-ACCEPTING CHEMOTAXIS PROTEIN TLPQ"/>
    <property type="match status" value="1"/>
</dbReference>
<dbReference type="Gene3D" id="1.10.287.950">
    <property type="entry name" value="Methyl-accepting chemotaxis protein"/>
    <property type="match status" value="1"/>
</dbReference>
<comment type="subcellular location">
    <subcellularLocation>
        <location evidence="1">Cell membrane</location>
        <topology evidence="1">Multi-pass membrane protein</topology>
    </subcellularLocation>
</comment>